<keyword evidence="1" id="KW-1133">Transmembrane helix</keyword>
<protein>
    <submittedName>
        <fullName evidence="2">Uncharacterized protein</fullName>
    </submittedName>
</protein>
<comment type="caution">
    <text evidence="2">The sequence shown here is derived from an EMBL/GenBank/DDBJ whole genome shotgun (WGS) entry which is preliminary data.</text>
</comment>
<keyword evidence="1" id="KW-0472">Membrane</keyword>
<accession>A0A3B0C9N1</accession>
<keyword evidence="3" id="KW-1185">Reference proteome</keyword>
<sequence>MQFYRSIQHFPKEMKVLLGTFLVVLSIGFLSALQFVSVTTEASPKGIQENYLGNEEDLEAEEMKFKKNEKQLLNIIHSHILSMGLIFFILALLIMTTPTKGFLRKFLLVEPLLSVLITFGGIYFLWKGVLWMKYVVMISGGLMTIAFILSVIVIFYWLVRKSS</sequence>
<name>A0A3B0C9N1_9FLAO</name>
<gene>
    <name evidence="2" type="ORF">D7Z94_14025</name>
</gene>
<dbReference type="AlphaFoldDB" id="A0A3B0C9N1"/>
<proteinExistence type="predicted"/>
<reference evidence="2 3" key="1">
    <citation type="submission" date="2018-10" db="EMBL/GenBank/DDBJ databases">
        <title>Ulvibacterium marinum gen. nov., sp. nov., a novel marine bacterium of the family Flavobacteriaceae, isolated from a culture of the green alga Ulva prolifera.</title>
        <authorList>
            <person name="Zhang Z."/>
        </authorList>
    </citation>
    <scope>NUCLEOTIDE SEQUENCE [LARGE SCALE GENOMIC DNA]</scope>
    <source>
        <strain evidence="2 3">CCMM003</strain>
    </source>
</reference>
<organism evidence="2 3">
    <name type="scientific">Ulvibacterium marinum</name>
    <dbReference type="NCBI Taxonomy" id="2419782"/>
    <lineage>
        <taxon>Bacteria</taxon>
        <taxon>Pseudomonadati</taxon>
        <taxon>Bacteroidota</taxon>
        <taxon>Flavobacteriia</taxon>
        <taxon>Flavobacteriales</taxon>
        <taxon>Flavobacteriaceae</taxon>
        <taxon>Ulvibacterium</taxon>
    </lineage>
</organism>
<keyword evidence="1" id="KW-0812">Transmembrane</keyword>
<evidence type="ECO:0000313" key="3">
    <source>
        <dbReference type="Proteomes" id="UP000276603"/>
    </source>
</evidence>
<feature type="transmembrane region" description="Helical" evidence="1">
    <location>
        <begin position="106"/>
        <end position="126"/>
    </location>
</feature>
<feature type="transmembrane region" description="Helical" evidence="1">
    <location>
        <begin position="132"/>
        <end position="159"/>
    </location>
</feature>
<evidence type="ECO:0000256" key="1">
    <source>
        <dbReference type="SAM" id="Phobius"/>
    </source>
</evidence>
<dbReference type="OrthoDB" id="1188781at2"/>
<dbReference type="EMBL" id="RBCJ01000003">
    <property type="protein sequence ID" value="RKN79426.1"/>
    <property type="molecule type" value="Genomic_DNA"/>
</dbReference>
<dbReference type="Proteomes" id="UP000276603">
    <property type="component" value="Unassembled WGS sequence"/>
</dbReference>
<feature type="transmembrane region" description="Helical" evidence="1">
    <location>
        <begin position="72"/>
        <end position="94"/>
    </location>
</feature>
<evidence type="ECO:0000313" key="2">
    <source>
        <dbReference type="EMBL" id="RKN79426.1"/>
    </source>
</evidence>